<organism evidence="6 7">
    <name type="scientific">Barrientosiimonas humi</name>
    <dbReference type="NCBI Taxonomy" id="999931"/>
    <lineage>
        <taxon>Bacteria</taxon>
        <taxon>Bacillati</taxon>
        <taxon>Actinomycetota</taxon>
        <taxon>Actinomycetes</taxon>
        <taxon>Micrococcales</taxon>
        <taxon>Dermacoccaceae</taxon>
        <taxon>Barrientosiimonas</taxon>
    </lineage>
</organism>
<dbReference type="Pfam" id="PF13412">
    <property type="entry name" value="HTH_24"/>
    <property type="match status" value="1"/>
</dbReference>
<dbReference type="PRINTS" id="PR00033">
    <property type="entry name" value="HTHASNC"/>
</dbReference>
<dbReference type="InterPro" id="IPR011008">
    <property type="entry name" value="Dimeric_a/b-barrel"/>
</dbReference>
<dbReference type="PROSITE" id="PS50956">
    <property type="entry name" value="HTH_ASNC_2"/>
    <property type="match status" value="1"/>
</dbReference>
<dbReference type="GO" id="GO:0043565">
    <property type="term" value="F:sequence-specific DNA binding"/>
    <property type="evidence" value="ECO:0007669"/>
    <property type="project" value="InterPro"/>
</dbReference>
<dbReference type="InterPro" id="IPR036390">
    <property type="entry name" value="WH_DNA-bd_sf"/>
</dbReference>
<dbReference type="SUPFAM" id="SSF46785">
    <property type="entry name" value="Winged helix' DNA-binding domain"/>
    <property type="match status" value="1"/>
</dbReference>
<evidence type="ECO:0000313" key="6">
    <source>
        <dbReference type="EMBL" id="TQL34553.1"/>
    </source>
</evidence>
<keyword evidence="1" id="KW-0805">Transcription regulation</keyword>
<accession>A0A542XFF6</accession>
<dbReference type="InterPro" id="IPR036388">
    <property type="entry name" value="WH-like_DNA-bd_sf"/>
</dbReference>
<feature type="region of interest" description="Disordered" evidence="4">
    <location>
        <begin position="1"/>
        <end position="29"/>
    </location>
</feature>
<dbReference type="InterPro" id="IPR019888">
    <property type="entry name" value="Tscrpt_reg_AsnC-like"/>
</dbReference>
<dbReference type="Pfam" id="PF01037">
    <property type="entry name" value="AsnC_trans_reg"/>
    <property type="match status" value="1"/>
</dbReference>
<dbReference type="InterPro" id="IPR000485">
    <property type="entry name" value="AsnC-type_HTH_dom"/>
</dbReference>
<dbReference type="EMBL" id="VFOK01000001">
    <property type="protein sequence ID" value="TQL34553.1"/>
    <property type="molecule type" value="Genomic_DNA"/>
</dbReference>
<feature type="compositionally biased region" description="Basic residues" evidence="4">
    <location>
        <begin position="1"/>
        <end position="10"/>
    </location>
</feature>
<protein>
    <submittedName>
        <fullName evidence="6">DNA-binding Lrp family transcriptional regulator</fullName>
    </submittedName>
</protein>
<dbReference type="RefSeq" id="WP_142006905.1">
    <property type="nucleotide sequence ID" value="NZ_CAJTBP010000001.1"/>
</dbReference>
<dbReference type="Proteomes" id="UP000318336">
    <property type="component" value="Unassembled WGS sequence"/>
</dbReference>
<dbReference type="GO" id="GO:0043200">
    <property type="term" value="P:response to amino acid"/>
    <property type="evidence" value="ECO:0007669"/>
    <property type="project" value="TreeGrafter"/>
</dbReference>
<dbReference type="PANTHER" id="PTHR30154">
    <property type="entry name" value="LEUCINE-RESPONSIVE REGULATORY PROTEIN"/>
    <property type="match status" value="1"/>
</dbReference>
<evidence type="ECO:0000256" key="2">
    <source>
        <dbReference type="ARBA" id="ARBA00023125"/>
    </source>
</evidence>
<evidence type="ECO:0000256" key="3">
    <source>
        <dbReference type="ARBA" id="ARBA00023163"/>
    </source>
</evidence>
<dbReference type="Gene3D" id="1.10.10.10">
    <property type="entry name" value="Winged helix-like DNA-binding domain superfamily/Winged helix DNA-binding domain"/>
    <property type="match status" value="1"/>
</dbReference>
<proteinExistence type="predicted"/>
<keyword evidence="3" id="KW-0804">Transcription</keyword>
<evidence type="ECO:0000313" key="7">
    <source>
        <dbReference type="Proteomes" id="UP000318336"/>
    </source>
</evidence>
<gene>
    <name evidence="6" type="ORF">FB554_2729</name>
</gene>
<evidence type="ECO:0000256" key="1">
    <source>
        <dbReference type="ARBA" id="ARBA00023015"/>
    </source>
</evidence>
<evidence type="ECO:0000256" key="4">
    <source>
        <dbReference type="SAM" id="MobiDB-lite"/>
    </source>
</evidence>
<keyword evidence="7" id="KW-1185">Reference proteome</keyword>
<dbReference type="InterPro" id="IPR019887">
    <property type="entry name" value="Tscrpt_reg_AsnC/Lrp_C"/>
</dbReference>
<reference evidence="6 7" key="1">
    <citation type="submission" date="2019-06" db="EMBL/GenBank/DDBJ databases">
        <title>Sequencing the genomes of 1000 actinobacteria strains.</title>
        <authorList>
            <person name="Klenk H.-P."/>
        </authorList>
    </citation>
    <scope>NUCLEOTIDE SEQUENCE [LARGE SCALE GENOMIC DNA]</scope>
    <source>
        <strain evidence="6 7">DSM 24617</strain>
    </source>
</reference>
<dbReference type="SUPFAM" id="SSF54909">
    <property type="entry name" value="Dimeric alpha+beta barrel"/>
    <property type="match status" value="1"/>
</dbReference>
<feature type="domain" description="HTH asnC-type" evidence="5">
    <location>
        <begin position="28"/>
        <end position="89"/>
    </location>
</feature>
<sequence>MATKQRKTSNARREPDRQAGRSAPPRPLDDTDRAIIAALVDDARTSVRTLAERLHISRANAYARLDRLLEQGAITGFSARIDPVRVGLGTTAYVSINMEQNTWRAVSAELQQLPFVDSVALLASEFDALVLVHAPDNTTLRTLVLDRIQAIKGVTATRTWLAFEEIRGPGPDWAALPTGK</sequence>
<keyword evidence="2 6" id="KW-0238">DNA-binding</keyword>
<dbReference type="PANTHER" id="PTHR30154:SF34">
    <property type="entry name" value="TRANSCRIPTIONAL REGULATOR AZLB"/>
    <property type="match status" value="1"/>
</dbReference>
<dbReference type="OrthoDB" id="3396933at2"/>
<dbReference type="Gene3D" id="3.30.70.920">
    <property type="match status" value="1"/>
</dbReference>
<evidence type="ECO:0000259" key="5">
    <source>
        <dbReference type="PROSITE" id="PS50956"/>
    </source>
</evidence>
<dbReference type="GO" id="GO:0005829">
    <property type="term" value="C:cytosol"/>
    <property type="evidence" value="ECO:0007669"/>
    <property type="project" value="TreeGrafter"/>
</dbReference>
<name>A0A542XFF6_9MICO</name>
<dbReference type="AlphaFoldDB" id="A0A542XFF6"/>
<comment type="caution">
    <text evidence="6">The sequence shown here is derived from an EMBL/GenBank/DDBJ whole genome shotgun (WGS) entry which is preliminary data.</text>
</comment>
<dbReference type="SMART" id="SM00344">
    <property type="entry name" value="HTH_ASNC"/>
    <property type="match status" value="1"/>
</dbReference>